<dbReference type="EMBL" id="JXUW01000006">
    <property type="protein sequence ID" value="KJE77204.1"/>
    <property type="molecule type" value="Genomic_DNA"/>
</dbReference>
<dbReference type="AlphaFoldDB" id="A0A0D8FWA7"/>
<keyword evidence="2" id="KW-1185">Reference proteome</keyword>
<evidence type="ECO:0000313" key="2">
    <source>
        <dbReference type="Proteomes" id="UP000032336"/>
    </source>
</evidence>
<dbReference type="Proteomes" id="UP000032336">
    <property type="component" value="Unassembled WGS sequence"/>
</dbReference>
<organism evidence="1 2">
    <name type="scientific">Ferrimicrobium acidiphilum DSM 19497</name>
    <dbReference type="NCBI Taxonomy" id="1121877"/>
    <lineage>
        <taxon>Bacteria</taxon>
        <taxon>Bacillati</taxon>
        <taxon>Actinomycetota</taxon>
        <taxon>Acidimicrobiia</taxon>
        <taxon>Acidimicrobiales</taxon>
        <taxon>Acidimicrobiaceae</taxon>
        <taxon>Ferrimicrobium</taxon>
    </lineage>
</organism>
<proteinExistence type="predicted"/>
<dbReference type="PANTHER" id="PTHR38009">
    <property type="entry name" value="CONSERVED HYPOTHETICAL PHAGE TAIL PROTEIN"/>
    <property type="match status" value="1"/>
</dbReference>
<protein>
    <submittedName>
        <fullName evidence="1">T4-like virus tail tube protein gp19</fullName>
    </submittedName>
</protein>
<dbReference type="InterPro" id="IPR010667">
    <property type="entry name" value="Phage_T4_Gp19"/>
</dbReference>
<comment type="caution">
    <text evidence="1">The sequence shown here is derived from an EMBL/GenBank/DDBJ whole genome shotgun (WGS) entry which is preliminary data.</text>
</comment>
<dbReference type="RefSeq" id="WP_035392495.1">
    <property type="nucleotide sequence ID" value="NZ_JXUW01000006.1"/>
</dbReference>
<name>A0A0D8FWA7_9ACTN</name>
<dbReference type="PANTHER" id="PTHR38009:SF1">
    <property type="entry name" value="CONSERVED HYPOTHETICAL PHAGE TAIL PROTEIN"/>
    <property type="match status" value="1"/>
</dbReference>
<dbReference type="STRING" id="1121877.FEAC_09160"/>
<dbReference type="eggNOG" id="ENOG5032T2H">
    <property type="taxonomic scope" value="Bacteria"/>
</dbReference>
<dbReference type="GO" id="GO:0005198">
    <property type="term" value="F:structural molecule activity"/>
    <property type="evidence" value="ECO:0007669"/>
    <property type="project" value="InterPro"/>
</dbReference>
<reference evidence="1 2" key="1">
    <citation type="submission" date="2015-01" db="EMBL/GenBank/DDBJ databases">
        <title>Draft genome of the acidophilic iron oxidizer Ferrimicrobium acidiphilum strain T23.</title>
        <authorList>
            <person name="Poehlein A."/>
            <person name="Eisen S."/>
            <person name="Schloemann M."/>
            <person name="Johnson B.D."/>
            <person name="Daniel R."/>
            <person name="Muehling M."/>
        </authorList>
    </citation>
    <scope>NUCLEOTIDE SEQUENCE [LARGE SCALE GENOMIC DNA]</scope>
    <source>
        <strain evidence="1 2">T23</strain>
    </source>
</reference>
<evidence type="ECO:0000313" key="1">
    <source>
        <dbReference type="EMBL" id="KJE77204.1"/>
    </source>
</evidence>
<dbReference type="InterPro" id="IPR011747">
    <property type="entry name" value="CHP02241"/>
</dbReference>
<dbReference type="GeneID" id="78372192"/>
<dbReference type="OrthoDB" id="9799891at2"/>
<sequence>MVTTSGFSGHVPDSSSFLLEVDGTQIGMFAEVSGLEVTVEVATYAEGGENQFVHKLPGRMHWPNIVLRRGICESDALFAWVGKSSGVGFASNKNKLGTSTAAITLIGSDGKRLRAWEVTGAFAVRWVGPQLAVTAAGQPAMEEIELAHQGFKSKTFKP</sequence>
<dbReference type="Pfam" id="PF06841">
    <property type="entry name" value="Phage_T4_gp19"/>
    <property type="match status" value="1"/>
</dbReference>
<gene>
    <name evidence="1" type="ORF">FEAC_09160</name>
</gene>
<dbReference type="NCBIfam" id="TIGR02241">
    <property type="entry name" value="conserved hypothetical phage tail region protein"/>
    <property type="match status" value="1"/>
</dbReference>
<accession>A0A0D8FWA7</accession>